<dbReference type="EMBL" id="JAPWTJ010000645">
    <property type="protein sequence ID" value="KAJ8976650.1"/>
    <property type="molecule type" value="Genomic_DNA"/>
</dbReference>
<keyword evidence="1" id="KW-0175">Coiled coil</keyword>
<gene>
    <name evidence="3" type="ORF">NQ317_009114</name>
</gene>
<comment type="caution">
    <text evidence="3">The sequence shown here is derived from an EMBL/GenBank/DDBJ whole genome shotgun (WGS) entry which is preliminary data.</text>
</comment>
<feature type="region of interest" description="Disordered" evidence="2">
    <location>
        <begin position="598"/>
        <end position="628"/>
    </location>
</feature>
<sequence>MSKLFIGKTHKEFPKVYNFFTILTSIEDRLRSLDSVYTMQLSQTLESKLDQYNRRLESLDTKIIRLESLVMLNLDKISENISTKNFKDDVTKTNTMRKLDSVYEGINHRLSYLERRLDTHLAKIQTKVDTTLTHLEKIEDNFDTRGSDIEAELSDTNFAIDDLKTAIGTMEQKLLNTTSTSLNVTKNNYDLFKDMYIENRKALNRLHDNIVENLQYMDNRTSRHIKTNEENNLMLKTMRNELKEDFNDYANKVADMSSNIWKVSDTTEEDLKRLATSINSTKVEIQNGIRSLMLQIGKLSGKDNVIPVPVGSNGIAEINNKMTSNFEKILSNQDLFLESCHRLQMDESQIESEISDMLEKLIDMLEKRFQVKDIKNLEKAFKNHDNRINRNLYQANNNIISLFEKTNIYNDEMKRQTKKIGETIDLLTTYIQNVTAPGPSGSMSPTNNVDLDMKDLIDKLFELTKNATMTNNSTRELLIQEIPRKLELIYALLQVVDFKLTTTFNEPHIENIFNKILPRHLENISCITDNLTAVNTTPETIIDEDTRKIISEIFGTNPTIEDVKVKTPENALKKDRCKQNYRNLIDIRDGVEKCVEVEEENNKHSKQRKGRKKMPSSMDVRGNFNDSDNIQYSEYENATENVATETLETTTESIVIVSETTYTPSLNISNITDYKT</sequence>
<reference evidence="3" key="1">
    <citation type="journal article" date="2023" name="Insect Mol. Biol.">
        <title>Genome sequencing provides insights into the evolution of gene families encoding plant cell wall-degrading enzymes in longhorned beetles.</title>
        <authorList>
            <person name="Shin N.R."/>
            <person name="Okamura Y."/>
            <person name="Kirsch R."/>
            <person name="Pauchet Y."/>
        </authorList>
    </citation>
    <scope>NUCLEOTIDE SEQUENCE</scope>
    <source>
        <strain evidence="3">MMC_N1</strain>
    </source>
</reference>
<feature type="coiled-coil region" evidence="1">
    <location>
        <begin position="42"/>
        <end position="69"/>
    </location>
</feature>
<accession>A0ABQ9JF58</accession>
<protein>
    <submittedName>
        <fullName evidence="3">Uncharacterized protein</fullName>
    </submittedName>
</protein>
<dbReference type="Proteomes" id="UP001162164">
    <property type="component" value="Unassembled WGS sequence"/>
</dbReference>
<evidence type="ECO:0000313" key="3">
    <source>
        <dbReference type="EMBL" id="KAJ8976650.1"/>
    </source>
</evidence>
<proteinExistence type="predicted"/>
<evidence type="ECO:0000256" key="2">
    <source>
        <dbReference type="SAM" id="MobiDB-lite"/>
    </source>
</evidence>
<keyword evidence="4" id="KW-1185">Reference proteome</keyword>
<evidence type="ECO:0000256" key="1">
    <source>
        <dbReference type="SAM" id="Coils"/>
    </source>
</evidence>
<evidence type="ECO:0000313" key="4">
    <source>
        <dbReference type="Proteomes" id="UP001162164"/>
    </source>
</evidence>
<name>A0ABQ9JF58_9CUCU</name>
<organism evidence="3 4">
    <name type="scientific">Molorchus minor</name>
    <dbReference type="NCBI Taxonomy" id="1323400"/>
    <lineage>
        <taxon>Eukaryota</taxon>
        <taxon>Metazoa</taxon>
        <taxon>Ecdysozoa</taxon>
        <taxon>Arthropoda</taxon>
        <taxon>Hexapoda</taxon>
        <taxon>Insecta</taxon>
        <taxon>Pterygota</taxon>
        <taxon>Neoptera</taxon>
        <taxon>Endopterygota</taxon>
        <taxon>Coleoptera</taxon>
        <taxon>Polyphaga</taxon>
        <taxon>Cucujiformia</taxon>
        <taxon>Chrysomeloidea</taxon>
        <taxon>Cerambycidae</taxon>
        <taxon>Lamiinae</taxon>
        <taxon>Monochamini</taxon>
        <taxon>Molorchus</taxon>
    </lineage>
</organism>
<feature type="compositionally biased region" description="Basic residues" evidence="2">
    <location>
        <begin position="604"/>
        <end position="614"/>
    </location>
</feature>